<dbReference type="GeneID" id="19951080"/>
<evidence type="ECO:0000256" key="1">
    <source>
        <dbReference type="ARBA" id="ARBA00022801"/>
    </source>
</evidence>
<dbReference type="InterPro" id="IPR005645">
    <property type="entry name" value="FSH-like_dom"/>
</dbReference>
<dbReference type="InterPro" id="IPR050593">
    <property type="entry name" value="LovG"/>
</dbReference>
<gene>
    <name evidence="3" type="ORF">SDRG_10353</name>
</gene>
<evidence type="ECO:0000259" key="2">
    <source>
        <dbReference type="Pfam" id="PF03959"/>
    </source>
</evidence>
<evidence type="ECO:0000313" key="3">
    <source>
        <dbReference type="EMBL" id="EQC32158.1"/>
    </source>
</evidence>
<dbReference type="AlphaFoldDB" id="T0RII3"/>
<dbReference type="SUPFAM" id="SSF53474">
    <property type="entry name" value="alpha/beta-Hydrolases"/>
    <property type="match status" value="1"/>
</dbReference>
<dbReference type="PANTHER" id="PTHR48070:SF6">
    <property type="entry name" value="ESTERASE OVCA2"/>
    <property type="match status" value="1"/>
</dbReference>
<dbReference type="Pfam" id="PF03959">
    <property type="entry name" value="FSH1"/>
    <property type="match status" value="1"/>
</dbReference>
<keyword evidence="1" id="KW-0378">Hydrolase</keyword>
<sequence length="220" mass="23924">MKLLCLHGMYQRSCIFRSKTAHLGMPGVELAFLDGPINLVPKVVSTSSKQVDTKGFKAWWDPAQPLAMADRAQLLRYVGDAMDRDGPFDGVLGFSQGAVLASWLCSNFAKHELGWAPSLAVLLGGYCDPRDVASIFEGGLVPTVASFHAYGINDRVVSAAKSEQLAALFEAETPGRVTRHVHQQGHIIPKCPMVYDALQDFLGEMDETIAQPPLQQAQQA</sequence>
<dbReference type="EMBL" id="JH767165">
    <property type="protein sequence ID" value="EQC32158.1"/>
    <property type="molecule type" value="Genomic_DNA"/>
</dbReference>
<dbReference type="STRING" id="1156394.T0RII3"/>
<protein>
    <recommendedName>
        <fullName evidence="2">Serine hydrolase domain-containing protein</fullName>
    </recommendedName>
</protein>
<evidence type="ECO:0000313" key="4">
    <source>
        <dbReference type="Proteomes" id="UP000030762"/>
    </source>
</evidence>
<name>T0RII3_SAPDV</name>
<dbReference type="eggNOG" id="KOG2551">
    <property type="taxonomic scope" value="Eukaryota"/>
</dbReference>
<dbReference type="InParanoid" id="T0RII3"/>
<organism evidence="3 4">
    <name type="scientific">Saprolegnia diclina (strain VS20)</name>
    <dbReference type="NCBI Taxonomy" id="1156394"/>
    <lineage>
        <taxon>Eukaryota</taxon>
        <taxon>Sar</taxon>
        <taxon>Stramenopiles</taxon>
        <taxon>Oomycota</taxon>
        <taxon>Saprolegniomycetes</taxon>
        <taxon>Saprolegniales</taxon>
        <taxon>Saprolegniaceae</taxon>
        <taxon>Saprolegnia</taxon>
    </lineage>
</organism>
<dbReference type="GO" id="GO:0016787">
    <property type="term" value="F:hydrolase activity"/>
    <property type="evidence" value="ECO:0007669"/>
    <property type="project" value="UniProtKB-KW"/>
</dbReference>
<feature type="domain" description="Serine hydrolase" evidence="2">
    <location>
        <begin position="2"/>
        <end position="190"/>
    </location>
</feature>
<dbReference type="Gene3D" id="3.40.50.1820">
    <property type="entry name" value="alpha/beta hydrolase"/>
    <property type="match status" value="1"/>
</dbReference>
<keyword evidence="4" id="KW-1185">Reference proteome</keyword>
<dbReference type="RefSeq" id="XP_008614560.1">
    <property type="nucleotide sequence ID" value="XM_008616338.1"/>
</dbReference>
<dbReference type="GO" id="GO:0005634">
    <property type="term" value="C:nucleus"/>
    <property type="evidence" value="ECO:0007669"/>
    <property type="project" value="TreeGrafter"/>
</dbReference>
<dbReference type="InterPro" id="IPR029058">
    <property type="entry name" value="AB_hydrolase_fold"/>
</dbReference>
<proteinExistence type="predicted"/>
<dbReference type="VEuPathDB" id="FungiDB:SDRG_10353"/>
<dbReference type="OMA" id="RCAKTEN"/>
<dbReference type="PANTHER" id="PTHR48070">
    <property type="entry name" value="ESTERASE OVCA2"/>
    <property type="match status" value="1"/>
</dbReference>
<dbReference type="OrthoDB" id="414698at2759"/>
<reference evidence="3 4" key="1">
    <citation type="submission" date="2012-04" db="EMBL/GenBank/DDBJ databases">
        <title>The Genome Sequence of Saprolegnia declina VS20.</title>
        <authorList>
            <consortium name="The Broad Institute Genome Sequencing Platform"/>
            <person name="Russ C."/>
            <person name="Nusbaum C."/>
            <person name="Tyler B."/>
            <person name="van West P."/>
            <person name="Dieguez-Uribeondo J."/>
            <person name="de Bruijn I."/>
            <person name="Tripathy S."/>
            <person name="Jiang R."/>
            <person name="Young S.K."/>
            <person name="Zeng Q."/>
            <person name="Gargeya S."/>
            <person name="Fitzgerald M."/>
            <person name="Haas B."/>
            <person name="Abouelleil A."/>
            <person name="Alvarado L."/>
            <person name="Arachchi H.M."/>
            <person name="Berlin A."/>
            <person name="Chapman S.B."/>
            <person name="Goldberg J."/>
            <person name="Griggs A."/>
            <person name="Gujja S."/>
            <person name="Hansen M."/>
            <person name="Howarth C."/>
            <person name="Imamovic A."/>
            <person name="Larimer J."/>
            <person name="McCowen C."/>
            <person name="Montmayeur A."/>
            <person name="Murphy C."/>
            <person name="Neiman D."/>
            <person name="Pearson M."/>
            <person name="Priest M."/>
            <person name="Roberts A."/>
            <person name="Saif S."/>
            <person name="Shea T."/>
            <person name="Sisk P."/>
            <person name="Sykes S."/>
            <person name="Wortman J."/>
            <person name="Nusbaum C."/>
            <person name="Birren B."/>
        </authorList>
    </citation>
    <scope>NUCLEOTIDE SEQUENCE [LARGE SCALE GENOMIC DNA]</scope>
    <source>
        <strain evidence="3 4">VS20</strain>
    </source>
</reference>
<dbReference type="Proteomes" id="UP000030762">
    <property type="component" value="Unassembled WGS sequence"/>
</dbReference>
<accession>T0RII3</accession>
<dbReference type="GO" id="GO:0005737">
    <property type="term" value="C:cytoplasm"/>
    <property type="evidence" value="ECO:0007669"/>
    <property type="project" value="TreeGrafter"/>
</dbReference>